<evidence type="ECO:0000256" key="4">
    <source>
        <dbReference type="PIRSR" id="PIRSR001112-1"/>
    </source>
</evidence>
<sequence>MSTSSTGTSTSTIKPFKISVPESQLETLRQKLHLATFPDELEHDGDGENGNASADWSMGAPLAEIKRLTAYWKESFDWRKTERELNERLPQFVTTVPVAGFGELEIHFVYQKSKATGKKTIPLLFLHGWPGSFIEVMKLLPLLTQEDGDESQPTFDVVAPSLPNFGFSEGVKKACLFLCSLGFKGFGLVQYAEAMHAVMTTLGYPEYVLQGGDWGAIIARAMAKLYPDHVKAAHLNFIPQVPPYPWRNPILFLQSLLTLPFSRKDRAKLAVTQDYLAEGSGYMKQQDTRPQTLGYGLHDSPVGLLAWIYEKLHAWTDSYPWTDDEILSWVCIYLFSRAGPAASLRIYYESTHPSKSLPGAMSRTDVLSSYAPSQVKFAVAHFPREILILPMIWNRAIGNVVRETDLEKGGHFAAWEVPEILARDLKAFLGRDGGQAYGVVTGRDGY</sequence>
<evidence type="ECO:0000313" key="7">
    <source>
        <dbReference type="Proteomes" id="UP000053958"/>
    </source>
</evidence>
<dbReference type="InterPro" id="IPR000639">
    <property type="entry name" value="Epox_hydrolase-like"/>
</dbReference>
<dbReference type="InterPro" id="IPR029058">
    <property type="entry name" value="AB_hydrolase_fold"/>
</dbReference>
<dbReference type="InterPro" id="IPR016292">
    <property type="entry name" value="Epoxide_hydrolase"/>
</dbReference>
<organism evidence="6 7">
    <name type="scientific">Rasamsonia emersonii (strain ATCC 16479 / CBS 393.64 / IMI 116815)</name>
    <dbReference type="NCBI Taxonomy" id="1408163"/>
    <lineage>
        <taxon>Eukaryota</taxon>
        <taxon>Fungi</taxon>
        <taxon>Dikarya</taxon>
        <taxon>Ascomycota</taxon>
        <taxon>Pezizomycotina</taxon>
        <taxon>Eurotiomycetes</taxon>
        <taxon>Eurotiomycetidae</taxon>
        <taxon>Eurotiales</taxon>
        <taxon>Trichocomaceae</taxon>
        <taxon>Rasamsonia</taxon>
    </lineage>
</organism>
<keyword evidence="2" id="KW-0058">Aromatic hydrocarbons catabolism</keyword>
<dbReference type="GeneID" id="25316969"/>
<accession>A0A0F4YUM0</accession>
<keyword evidence="3 6" id="KW-0378">Hydrolase</keyword>
<dbReference type="Proteomes" id="UP000053958">
    <property type="component" value="Unassembled WGS sequence"/>
</dbReference>
<dbReference type="SMR" id="A0A0F4YUM0"/>
<dbReference type="PANTHER" id="PTHR21661:SF35">
    <property type="entry name" value="EPOXIDE HYDROLASE"/>
    <property type="match status" value="1"/>
</dbReference>
<dbReference type="GO" id="GO:0097176">
    <property type="term" value="P:epoxide metabolic process"/>
    <property type="evidence" value="ECO:0007669"/>
    <property type="project" value="TreeGrafter"/>
</dbReference>
<evidence type="ECO:0000256" key="3">
    <source>
        <dbReference type="ARBA" id="ARBA00022801"/>
    </source>
</evidence>
<dbReference type="OrthoDB" id="7130006at2759"/>
<dbReference type="STRING" id="1408163.A0A0F4YUM0"/>
<keyword evidence="7" id="KW-1185">Reference proteome</keyword>
<evidence type="ECO:0000256" key="2">
    <source>
        <dbReference type="ARBA" id="ARBA00022797"/>
    </source>
</evidence>
<dbReference type="InterPro" id="IPR010497">
    <property type="entry name" value="Epoxide_hydro_N"/>
</dbReference>
<evidence type="ECO:0000259" key="5">
    <source>
        <dbReference type="Pfam" id="PF06441"/>
    </source>
</evidence>
<protein>
    <submittedName>
        <fullName evidence="6">Microsomal epoxide hydrolase</fullName>
        <ecNumber evidence="6">3.3.2.9</ecNumber>
    </submittedName>
</protein>
<dbReference type="GO" id="GO:0033961">
    <property type="term" value="F:cis-stilbene-oxide hydrolase activity"/>
    <property type="evidence" value="ECO:0007669"/>
    <property type="project" value="UniProtKB-EC"/>
</dbReference>
<gene>
    <name evidence="6" type="ORF">T310_4622</name>
</gene>
<dbReference type="PANTHER" id="PTHR21661">
    <property type="entry name" value="EPOXIDE HYDROLASE 1-RELATED"/>
    <property type="match status" value="1"/>
</dbReference>
<dbReference type="SUPFAM" id="SSF53474">
    <property type="entry name" value="alpha/beta-Hydrolases"/>
    <property type="match status" value="1"/>
</dbReference>
<name>A0A0F4YUM0_RASE3</name>
<dbReference type="Gene3D" id="3.40.50.1820">
    <property type="entry name" value="alpha/beta hydrolase"/>
    <property type="match status" value="1"/>
</dbReference>
<dbReference type="EMBL" id="LASV01000190">
    <property type="protein sequence ID" value="KKA21318.1"/>
    <property type="molecule type" value="Genomic_DNA"/>
</dbReference>
<reference evidence="6 7" key="1">
    <citation type="submission" date="2015-04" db="EMBL/GenBank/DDBJ databases">
        <authorList>
            <person name="Heijne W.H."/>
            <person name="Fedorova N.D."/>
            <person name="Nierman W.C."/>
            <person name="Vollebregt A.W."/>
            <person name="Zhao Z."/>
            <person name="Wu L."/>
            <person name="Kumar M."/>
            <person name="Stam H."/>
            <person name="van den Berg M.A."/>
            <person name="Pel H.J."/>
        </authorList>
    </citation>
    <scope>NUCLEOTIDE SEQUENCE [LARGE SCALE GENOMIC DNA]</scope>
    <source>
        <strain evidence="6 7">CBS 393.64</strain>
    </source>
</reference>
<feature type="active site" description="Nucleophile" evidence="4">
    <location>
        <position position="213"/>
    </location>
</feature>
<dbReference type="RefSeq" id="XP_013327930.1">
    <property type="nucleotide sequence ID" value="XM_013472476.1"/>
</dbReference>
<evidence type="ECO:0000313" key="6">
    <source>
        <dbReference type="EMBL" id="KKA21318.1"/>
    </source>
</evidence>
<dbReference type="PIRSF" id="PIRSF001112">
    <property type="entry name" value="Epoxide_hydrolase"/>
    <property type="match status" value="1"/>
</dbReference>
<dbReference type="Pfam" id="PF06441">
    <property type="entry name" value="EHN"/>
    <property type="match status" value="1"/>
</dbReference>
<dbReference type="PRINTS" id="PR00412">
    <property type="entry name" value="EPOXHYDRLASE"/>
</dbReference>
<comment type="caution">
    <text evidence="6">The sequence shown here is derived from an EMBL/GenBank/DDBJ whole genome shotgun (WGS) entry which is preliminary data.</text>
</comment>
<evidence type="ECO:0000256" key="1">
    <source>
        <dbReference type="ARBA" id="ARBA00010088"/>
    </source>
</evidence>
<dbReference type="EC" id="3.3.2.9" evidence="6"/>
<feature type="active site" description="Proton donor" evidence="4">
    <location>
        <position position="347"/>
    </location>
</feature>
<comment type="similarity">
    <text evidence="1">Belongs to the peptidase S33 family.</text>
</comment>
<dbReference type="AlphaFoldDB" id="A0A0F4YUM0"/>
<proteinExistence type="inferred from homology"/>
<feature type="domain" description="Epoxide hydrolase N-terminal" evidence="5">
    <location>
        <begin position="13"/>
        <end position="136"/>
    </location>
</feature>
<feature type="active site" description="Proton acceptor" evidence="4">
    <location>
        <position position="411"/>
    </location>
</feature>